<evidence type="ECO:0000313" key="3">
    <source>
        <dbReference type="Proteomes" id="UP001146670"/>
    </source>
</evidence>
<organism evidence="2 3">
    <name type="scientific">Aerococcus kribbianus</name>
    <dbReference type="NCBI Taxonomy" id="2999064"/>
    <lineage>
        <taxon>Bacteria</taxon>
        <taxon>Bacillati</taxon>
        <taxon>Bacillota</taxon>
        <taxon>Bacilli</taxon>
        <taxon>Lactobacillales</taxon>
        <taxon>Aerococcaceae</taxon>
        <taxon>Aerococcus</taxon>
    </lineage>
</organism>
<dbReference type="EMBL" id="JAPRFR010000002">
    <property type="protein sequence ID" value="MCZ0726092.1"/>
    <property type="molecule type" value="Genomic_DNA"/>
</dbReference>
<feature type="domain" description="ASCH" evidence="1">
    <location>
        <begin position="1"/>
        <end position="93"/>
    </location>
</feature>
<dbReference type="AlphaFoldDB" id="A0A9X3FNZ3"/>
<dbReference type="Gene3D" id="3.10.400.10">
    <property type="entry name" value="Sulfate adenylyltransferase"/>
    <property type="match status" value="1"/>
</dbReference>
<sequence length="95" mass="11020">MKLSKHLCNKFGACNIILSSDNQPLCINKTSKVYSTQFKQVSSDHAYKEGEGDKSLEYWREVQRSFFIDELKAVNLVFDETTQKVCVEFEVIARY</sequence>
<dbReference type="InterPro" id="IPR007374">
    <property type="entry name" value="ASCH_domain"/>
</dbReference>
<accession>A0A9X3FNZ3</accession>
<name>A0A9X3FNZ3_9LACT</name>
<evidence type="ECO:0000313" key="2">
    <source>
        <dbReference type="EMBL" id="MCZ0726092.1"/>
    </source>
</evidence>
<dbReference type="InterPro" id="IPR015947">
    <property type="entry name" value="PUA-like_sf"/>
</dbReference>
<dbReference type="InterPro" id="IPR009326">
    <property type="entry name" value="DUF984"/>
</dbReference>
<dbReference type="Proteomes" id="UP001146670">
    <property type="component" value="Unassembled WGS sequence"/>
</dbReference>
<protein>
    <submittedName>
        <fullName evidence="2">ASCH domain-containing protein</fullName>
    </submittedName>
</protein>
<dbReference type="Pfam" id="PF04266">
    <property type="entry name" value="ASCH"/>
    <property type="match status" value="1"/>
</dbReference>
<dbReference type="SMART" id="SM01022">
    <property type="entry name" value="ASCH"/>
    <property type="match status" value="1"/>
</dbReference>
<evidence type="ECO:0000259" key="1">
    <source>
        <dbReference type="SMART" id="SM01022"/>
    </source>
</evidence>
<comment type="caution">
    <text evidence="2">The sequence shown here is derived from an EMBL/GenBank/DDBJ whole genome shotgun (WGS) entry which is preliminary data.</text>
</comment>
<dbReference type="RefSeq" id="WP_268752420.1">
    <property type="nucleotide sequence ID" value="NZ_JAPRFQ010000002.1"/>
</dbReference>
<reference evidence="2" key="1">
    <citation type="submission" date="2022-12" db="EMBL/GenBank/DDBJ databases">
        <title>Description and comparative metabolic analysis of Aerococcus sp. nov., isolated from the feces of a pig.</title>
        <authorList>
            <person name="Chang Y.-H."/>
        </authorList>
    </citation>
    <scope>NUCLEOTIDE SEQUENCE</scope>
    <source>
        <strain evidence="2">YH-aer222</strain>
    </source>
</reference>
<gene>
    <name evidence="2" type="ORF">OW157_05830</name>
</gene>
<dbReference type="PANTHER" id="PTHR39203">
    <property type="entry name" value="CYTOPLASMIC PROTEIN-RELATED"/>
    <property type="match status" value="1"/>
</dbReference>
<proteinExistence type="predicted"/>
<dbReference type="SUPFAM" id="SSF88697">
    <property type="entry name" value="PUA domain-like"/>
    <property type="match status" value="1"/>
</dbReference>
<keyword evidence="3" id="KW-1185">Reference proteome</keyword>
<dbReference type="PANTHER" id="PTHR39203:SF1">
    <property type="entry name" value="CYTOPLASMIC PROTEIN"/>
    <property type="match status" value="1"/>
</dbReference>